<evidence type="ECO:0000256" key="6">
    <source>
        <dbReference type="ARBA" id="ARBA00012180"/>
    </source>
</evidence>
<accession>A0A2T8HSW0</accession>
<dbReference type="Pfam" id="PF01351">
    <property type="entry name" value="RNase_HII"/>
    <property type="match status" value="1"/>
</dbReference>
<dbReference type="GO" id="GO:0005737">
    <property type="term" value="C:cytoplasm"/>
    <property type="evidence" value="ECO:0007669"/>
    <property type="project" value="UniProtKB-SubCell"/>
</dbReference>
<evidence type="ECO:0000256" key="4">
    <source>
        <dbReference type="ARBA" id="ARBA00004496"/>
    </source>
</evidence>
<evidence type="ECO:0000313" key="19">
    <source>
        <dbReference type="Proteomes" id="UP000245911"/>
    </source>
</evidence>
<feature type="domain" description="RNase H type-2" evidence="17">
    <location>
        <begin position="28"/>
        <end position="214"/>
    </location>
</feature>
<evidence type="ECO:0000256" key="2">
    <source>
        <dbReference type="ARBA" id="ARBA00001946"/>
    </source>
</evidence>
<dbReference type="PROSITE" id="PS51975">
    <property type="entry name" value="RNASE_H_2"/>
    <property type="match status" value="1"/>
</dbReference>
<evidence type="ECO:0000256" key="5">
    <source>
        <dbReference type="ARBA" id="ARBA00007383"/>
    </source>
</evidence>
<comment type="catalytic activity">
    <reaction evidence="1 14 15 16">
        <text>Endonucleolytic cleavage to 5'-phosphomonoester.</text>
        <dbReference type="EC" id="3.1.26.4"/>
    </reaction>
</comment>
<protein>
    <recommendedName>
        <fullName evidence="7 14">Ribonuclease HII</fullName>
        <shortName evidence="14">RNase HII</shortName>
        <ecNumber evidence="6 14">3.1.26.4</ecNumber>
    </recommendedName>
</protein>
<keyword evidence="9 14" id="KW-0540">Nuclease</keyword>
<evidence type="ECO:0000256" key="15">
    <source>
        <dbReference type="PROSITE-ProRule" id="PRU01319"/>
    </source>
</evidence>
<dbReference type="HAMAP" id="MF_00052_B">
    <property type="entry name" value="RNase_HII_B"/>
    <property type="match status" value="1"/>
</dbReference>
<organism evidence="18 19">
    <name type="scientific">Pararhodobacter oceanensis</name>
    <dbReference type="NCBI Taxonomy" id="2172121"/>
    <lineage>
        <taxon>Bacteria</taxon>
        <taxon>Pseudomonadati</taxon>
        <taxon>Pseudomonadota</taxon>
        <taxon>Alphaproteobacteria</taxon>
        <taxon>Rhodobacterales</taxon>
        <taxon>Paracoccaceae</taxon>
        <taxon>Pararhodobacter</taxon>
    </lineage>
</organism>
<comment type="cofactor">
    <cofactor evidence="14 15">
        <name>Mn(2+)</name>
        <dbReference type="ChEBI" id="CHEBI:29035"/>
    </cofactor>
    <cofactor evidence="14 15">
        <name>Mg(2+)</name>
        <dbReference type="ChEBI" id="CHEBI:18420"/>
    </cofactor>
    <text evidence="14 15">Manganese or magnesium. Binds 1 divalent metal ion per monomer in the absence of substrate. May bind a second metal ion after substrate binding.</text>
</comment>
<dbReference type="PANTHER" id="PTHR10954">
    <property type="entry name" value="RIBONUCLEASE H2 SUBUNIT A"/>
    <property type="match status" value="1"/>
</dbReference>
<dbReference type="RefSeq" id="WP_116558881.1">
    <property type="nucleotide sequence ID" value="NZ_QDKM01000005.1"/>
</dbReference>
<evidence type="ECO:0000256" key="11">
    <source>
        <dbReference type="ARBA" id="ARBA00022759"/>
    </source>
</evidence>
<dbReference type="EC" id="3.1.26.4" evidence="6 14"/>
<evidence type="ECO:0000256" key="7">
    <source>
        <dbReference type="ARBA" id="ARBA00019179"/>
    </source>
</evidence>
<dbReference type="InterPro" id="IPR024567">
    <property type="entry name" value="RNase_HII/HIII_dom"/>
</dbReference>
<dbReference type="InterPro" id="IPR036397">
    <property type="entry name" value="RNaseH_sf"/>
</dbReference>
<dbReference type="OrthoDB" id="9803420at2"/>
<evidence type="ECO:0000256" key="8">
    <source>
        <dbReference type="ARBA" id="ARBA00022490"/>
    </source>
</evidence>
<dbReference type="GO" id="GO:0004523">
    <property type="term" value="F:RNA-DNA hybrid ribonuclease activity"/>
    <property type="evidence" value="ECO:0007669"/>
    <property type="project" value="UniProtKB-UniRule"/>
</dbReference>
<dbReference type="AlphaFoldDB" id="A0A2T8HSW0"/>
<evidence type="ECO:0000256" key="14">
    <source>
        <dbReference type="HAMAP-Rule" id="MF_00052"/>
    </source>
</evidence>
<feature type="binding site" evidence="14 15">
    <location>
        <position position="35"/>
    </location>
    <ligand>
        <name>a divalent metal cation</name>
        <dbReference type="ChEBI" id="CHEBI:60240"/>
    </ligand>
</feature>
<dbReference type="GO" id="GO:0003723">
    <property type="term" value="F:RNA binding"/>
    <property type="evidence" value="ECO:0007669"/>
    <property type="project" value="UniProtKB-UniRule"/>
</dbReference>
<dbReference type="NCBIfam" id="NF000595">
    <property type="entry name" value="PRK00015.1-3"/>
    <property type="match status" value="1"/>
</dbReference>
<dbReference type="FunFam" id="3.30.420.10:FF:000006">
    <property type="entry name" value="Ribonuclease HII"/>
    <property type="match status" value="1"/>
</dbReference>
<evidence type="ECO:0000256" key="1">
    <source>
        <dbReference type="ARBA" id="ARBA00000077"/>
    </source>
</evidence>
<dbReference type="Proteomes" id="UP000245911">
    <property type="component" value="Unassembled WGS sequence"/>
</dbReference>
<keyword evidence="11 14" id="KW-0255">Endonuclease</keyword>
<evidence type="ECO:0000256" key="13">
    <source>
        <dbReference type="ARBA" id="ARBA00023211"/>
    </source>
</evidence>
<keyword evidence="8 14" id="KW-0963">Cytoplasm</keyword>
<keyword evidence="10 14" id="KW-0479">Metal-binding</keyword>
<comment type="subcellular location">
    <subcellularLocation>
        <location evidence="4 14">Cytoplasm</location>
    </subcellularLocation>
</comment>
<keyword evidence="13 14" id="KW-0464">Manganese</keyword>
<dbReference type="PANTHER" id="PTHR10954:SF18">
    <property type="entry name" value="RIBONUCLEASE HII"/>
    <property type="match status" value="1"/>
</dbReference>
<dbReference type="EMBL" id="QDKM01000005">
    <property type="protein sequence ID" value="PVH28540.1"/>
    <property type="molecule type" value="Genomic_DNA"/>
</dbReference>
<evidence type="ECO:0000256" key="10">
    <source>
        <dbReference type="ARBA" id="ARBA00022723"/>
    </source>
</evidence>
<evidence type="ECO:0000259" key="17">
    <source>
        <dbReference type="PROSITE" id="PS51975"/>
    </source>
</evidence>
<comment type="cofactor">
    <cofactor evidence="2">
        <name>Mg(2+)</name>
        <dbReference type="ChEBI" id="CHEBI:18420"/>
    </cofactor>
</comment>
<dbReference type="GO" id="GO:0030145">
    <property type="term" value="F:manganese ion binding"/>
    <property type="evidence" value="ECO:0007669"/>
    <property type="project" value="UniProtKB-UniRule"/>
</dbReference>
<dbReference type="SUPFAM" id="SSF53098">
    <property type="entry name" value="Ribonuclease H-like"/>
    <property type="match status" value="1"/>
</dbReference>
<dbReference type="GO" id="GO:0006298">
    <property type="term" value="P:mismatch repair"/>
    <property type="evidence" value="ECO:0007669"/>
    <property type="project" value="TreeGrafter"/>
</dbReference>
<feature type="binding site" evidence="14 15">
    <location>
        <position position="34"/>
    </location>
    <ligand>
        <name>a divalent metal cation</name>
        <dbReference type="ChEBI" id="CHEBI:60240"/>
    </ligand>
</feature>
<dbReference type="InterPro" id="IPR001352">
    <property type="entry name" value="RNase_HII/HIII"/>
</dbReference>
<evidence type="ECO:0000256" key="12">
    <source>
        <dbReference type="ARBA" id="ARBA00022801"/>
    </source>
</evidence>
<comment type="caution">
    <text evidence="18">The sequence shown here is derived from an EMBL/GenBank/DDBJ whole genome shotgun (WGS) entry which is preliminary data.</text>
</comment>
<comment type="function">
    <text evidence="3 14 16">Endonuclease that specifically degrades the RNA of RNA-DNA hybrids.</text>
</comment>
<evidence type="ECO:0000256" key="16">
    <source>
        <dbReference type="RuleBase" id="RU003515"/>
    </source>
</evidence>
<gene>
    <name evidence="14" type="primary">rnhB</name>
    <name evidence="18" type="ORF">DDE20_12720</name>
</gene>
<comment type="similarity">
    <text evidence="5 14 16">Belongs to the RNase HII family.</text>
</comment>
<dbReference type="CDD" id="cd07182">
    <property type="entry name" value="RNase_HII_bacteria_HII_like"/>
    <property type="match status" value="1"/>
</dbReference>
<dbReference type="GO" id="GO:0043137">
    <property type="term" value="P:DNA replication, removal of RNA primer"/>
    <property type="evidence" value="ECO:0007669"/>
    <property type="project" value="TreeGrafter"/>
</dbReference>
<dbReference type="InterPro" id="IPR012337">
    <property type="entry name" value="RNaseH-like_sf"/>
</dbReference>
<reference evidence="18 19" key="1">
    <citation type="submission" date="2018-04" db="EMBL/GenBank/DDBJ databases">
        <title>Pararhodobacter oceanense sp. nov., isolated from marine intertidal sediment.</title>
        <authorList>
            <person name="Wang X.-L."/>
            <person name="Du Z.-J."/>
        </authorList>
    </citation>
    <scope>NUCLEOTIDE SEQUENCE [LARGE SCALE GENOMIC DNA]</scope>
    <source>
        <strain evidence="18 19">AM505</strain>
    </source>
</reference>
<keyword evidence="12 14" id="KW-0378">Hydrolase</keyword>
<evidence type="ECO:0000313" key="18">
    <source>
        <dbReference type="EMBL" id="PVH28540.1"/>
    </source>
</evidence>
<feature type="binding site" evidence="14 15">
    <location>
        <position position="126"/>
    </location>
    <ligand>
        <name>a divalent metal cation</name>
        <dbReference type="ChEBI" id="CHEBI:60240"/>
    </ligand>
</feature>
<dbReference type="InterPro" id="IPR022898">
    <property type="entry name" value="RNase_HII"/>
</dbReference>
<dbReference type="GO" id="GO:0032299">
    <property type="term" value="C:ribonuclease H2 complex"/>
    <property type="evidence" value="ECO:0007669"/>
    <property type="project" value="TreeGrafter"/>
</dbReference>
<keyword evidence="19" id="KW-1185">Reference proteome</keyword>
<sequence>MPSDLPKPATKPAPDFALEDAAKARGFARIAGVDEVGRGPLAGPVTAAAVILDPARLPQGINDSKRLNETARLRLAAEIKQMALAWSIAHATVAEIDQLNILHASLFAMDKALQALAPAADFALVDGNRLPPAMAQPAQTVVKGDARSLSIAAASILAKVERDRIMRELALEHPDFGWDRNMGYPTAQHREALIRLGPTPHHRISFAPVRKMLC</sequence>
<dbReference type="Gene3D" id="3.30.420.10">
    <property type="entry name" value="Ribonuclease H-like superfamily/Ribonuclease H"/>
    <property type="match status" value="1"/>
</dbReference>
<evidence type="ECO:0000256" key="3">
    <source>
        <dbReference type="ARBA" id="ARBA00004065"/>
    </source>
</evidence>
<proteinExistence type="inferred from homology"/>
<name>A0A2T8HSW0_9RHOB</name>
<evidence type="ECO:0000256" key="9">
    <source>
        <dbReference type="ARBA" id="ARBA00022722"/>
    </source>
</evidence>